<protein>
    <recommendedName>
        <fullName evidence="3">Orphan protein</fullName>
    </recommendedName>
</protein>
<proteinExistence type="predicted"/>
<reference evidence="1 2" key="1">
    <citation type="submission" date="2015-03" db="EMBL/GenBank/DDBJ databases">
        <title>Genome sequence of Pseudoalteromonas aurantia.</title>
        <authorList>
            <person name="Xie B.-B."/>
            <person name="Rong J.-C."/>
            <person name="Qin Q.-L."/>
            <person name="Zhang Y.-Z."/>
        </authorList>
    </citation>
    <scope>NUCLEOTIDE SEQUENCE [LARGE SCALE GENOMIC DNA]</scope>
    <source>
        <strain evidence="1 2">208</strain>
    </source>
</reference>
<evidence type="ECO:0008006" key="3">
    <source>
        <dbReference type="Google" id="ProtNLM"/>
    </source>
</evidence>
<gene>
    <name evidence="1" type="ORF">PAUR_a1625</name>
</gene>
<organism evidence="1 2">
    <name type="scientific">Pseudoalteromonas aurantia 208</name>
    <dbReference type="NCBI Taxonomy" id="1314867"/>
    <lineage>
        <taxon>Bacteria</taxon>
        <taxon>Pseudomonadati</taxon>
        <taxon>Pseudomonadota</taxon>
        <taxon>Gammaproteobacteria</taxon>
        <taxon>Alteromonadales</taxon>
        <taxon>Pseudoalteromonadaceae</taxon>
        <taxon>Pseudoalteromonas</taxon>
    </lineage>
</organism>
<evidence type="ECO:0000313" key="2">
    <source>
        <dbReference type="Proteomes" id="UP000615755"/>
    </source>
</evidence>
<sequence>MWFNKAKYTRVMLTKNSVYIHYQNMRSIYTLMSARYAHSDGDKMIKSAE</sequence>
<name>A0ABR9EBI4_9GAMM</name>
<evidence type="ECO:0000313" key="1">
    <source>
        <dbReference type="EMBL" id="MBE0368102.1"/>
    </source>
</evidence>
<accession>A0ABR9EBI4</accession>
<dbReference type="EMBL" id="AQGV01000012">
    <property type="protein sequence ID" value="MBE0368102.1"/>
    <property type="molecule type" value="Genomic_DNA"/>
</dbReference>
<keyword evidence="2" id="KW-1185">Reference proteome</keyword>
<comment type="caution">
    <text evidence="1">The sequence shown here is derived from an EMBL/GenBank/DDBJ whole genome shotgun (WGS) entry which is preliminary data.</text>
</comment>
<dbReference type="Proteomes" id="UP000615755">
    <property type="component" value="Unassembled WGS sequence"/>
</dbReference>